<dbReference type="Pfam" id="PF11735">
    <property type="entry name" value="CAP59_mtransfer"/>
    <property type="match status" value="1"/>
</dbReference>
<name>A0A1Y1UHZ8_9TREE</name>
<reference evidence="1 2" key="1">
    <citation type="submission" date="2017-03" db="EMBL/GenBank/DDBJ databases">
        <title>Widespread Adenine N6-methylation of Active Genes in Fungi.</title>
        <authorList>
            <consortium name="DOE Joint Genome Institute"/>
            <person name="Mondo S.J."/>
            <person name="Dannebaum R.O."/>
            <person name="Kuo R.C."/>
            <person name="Louie K.B."/>
            <person name="Bewick A.J."/>
            <person name="Labutti K."/>
            <person name="Haridas S."/>
            <person name="Kuo A."/>
            <person name="Salamov A."/>
            <person name="Ahrendt S.R."/>
            <person name="Lau R."/>
            <person name="Bowen B.P."/>
            <person name="Lipzen A."/>
            <person name="Sullivan W."/>
            <person name="Andreopoulos W.B."/>
            <person name="Clum A."/>
            <person name="Lindquist E."/>
            <person name="Daum C."/>
            <person name="Northen T.R."/>
            <person name="Ramamoorthy G."/>
            <person name="Schmitz R.J."/>
            <person name="Gryganskyi A."/>
            <person name="Culley D."/>
            <person name="Magnuson J."/>
            <person name="James T.Y."/>
            <person name="O'Malley M.A."/>
            <person name="Stajich J.E."/>
            <person name="Spatafora J.W."/>
            <person name="Visel A."/>
            <person name="Grigoriev I.V."/>
        </authorList>
    </citation>
    <scope>NUCLEOTIDE SEQUENCE [LARGE SCALE GENOMIC DNA]</scope>
    <source>
        <strain evidence="1 2">NRRL Y-17943</strain>
    </source>
</reference>
<keyword evidence="1" id="KW-0808">Transferase</keyword>
<dbReference type="PANTHER" id="PTHR34144:SF5">
    <property type="entry name" value="ALPHA-1,3-MANNOSYLTRANSFERASE CMT1"/>
    <property type="match status" value="1"/>
</dbReference>
<dbReference type="PANTHER" id="PTHR34144">
    <property type="entry name" value="CHROMOSOME 8, WHOLE GENOME SHOTGUN SEQUENCE"/>
    <property type="match status" value="1"/>
</dbReference>
<sequence>MPLARGTILLSIFRRDPFLAITGTTFILVIAYSIFHTPNPASSSIQWPGFLPSHYPPAAHANNPLLNQKLSAASQSLLEVCRSYGALEQVYVDPGLTDSQTRRYAHLKKAPRSYLPSTTSSRQRILVVSTIREIHNQLPDLLNTLIVLVTFLGAERLTFSFIEGPSDDCTTQAFDRVIGPTLLSLGIPQNQLHLITGEDKIDFANHNRIAVLADLRNRALAPLWSTATGAKGSSSSQSYQAVVMMNDVFLHARDVLELLHQHVVSKASLTAGWDWWRRRPGYFYDIWVARTIDKGDLFYPITGTSWSPSTDLFFNSPATRSAYDSLLPFQVYSAWNGLVVLDPAPFLPPYNVRFRKGDASKGECTASECTLVAQDFWANGFGRVQVVPSVQLAYEIHPAKENRDDLAMQQEKLGWVDGVPPESEATISWSTTPPPRVRCHPWPEINGISANVWEKTLWVDPLSGQPV</sequence>
<dbReference type="AlphaFoldDB" id="A0A1Y1UHZ8"/>
<dbReference type="EMBL" id="NBSH01000005">
    <property type="protein sequence ID" value="ORX37681.1"/>
    <property type="molecule type" value="Genomic_DNA"/>
</dbReference>
<dbReference type="OrthoDB" id="262547at2759"/>
<dbReference type="GO" id="GO:0016757">
    <property type="term" value="F:glycosyltransferase activity"/>
    <property type="evidence" value="ECO:0007669"/>
    <property type="project" value="UniProtKB-KW"/>
</dbReference>
<gene>
    <name evidence="1" type="ORF">BD324DRAFT_622855</name>
</gene>
<dbReference type="GeneID" id="33557331"/>
<evidence type="ECO:0000313" key="1">
    <source>
        <dbReference type="EMBL" id="ORX37681.1"/>
    </source>
</evidence>
<keyword evidence="1" id="KW-0328">Glycosyltransferase</keyword>
<protein>
    <submittedName>
        <fullName evidence="1">Cryptococcal mannosyltransferase 1-domain-containing protein</fullName>
    </submittedName>
</protein>
<proteinExistence type="predicted"/>
<dbReference type="Proteomes" id="UP000193218">
    <property type="component" value="Unassembled WGS sequence"/>
</dbReference>
<dbReference type="InterPro" id="IPR021047">
    <property type="entry name" value="Mannosyltransferase_CMT1"/>
</dbReference>
<dbReference type="RefSeq" id="XP_021871668.1">
    <property type="nucleotide sequence ID" value="XM_022015522.1"/>
</dbReference>
<accession>A0A1Y1UHZ8</accession>
<keyword evidence="2" id="KW-1185">Reference proteome</keyword>
<comment type="caution">
    <text evidence="1">The sequence shown here is derived from an EMBL/GenBank/DDBJ whole genome shotgun (WGS) entry which is preliminary data.</text>
</comment>
<evidence type="ECO:0000313" key="2">
    <source>
        <dbReference type="Proteomes" id="UP000193218"/>
    </source>
</evidence>
<organism evidence="1 2">
    <name type="scientific">Kockovaella imperatae</name>
    <dbReference type="NCBI Taxonomy" id="4999"/>
    <lineage>
        <taxon>Eukaryota</taxon>
        <taxon>Fungi</taxon>
        <taxon>Dikarya</taxon>
        <taxon>Basidiomycota</taxon>
        <taxon>Agaricomycotina</taxon>
        <taxon>Tremellomycetes</taxon>
        <taxon>Tremellales</taxon>
        <taxon>Cuniculitremaceae</taxon>
        <taxon>Kockovaella</taxon>
    </lineage>
</organism>
<dbReference type="InParanoid" id="A0A1Y1UHZ8"/>